<evidence type="ECO:0000313" key="2">
    <source>
        <dbReference type="Proteomes" id="UP001203423"/>
    </source>
</evidence>
<reference evidence="1 2" key="1">
    <citation type="submission" date="2022-01" db="EMBL/GenBank/DDBJ databases">
        <title>Whole genome-based taxonomy of the Shewanellaceae.</title>
        <authorList>
            <person name="Martin-Rodriguez A.J."/>
        </authorList>
    </citation>
    <scope>NUCLEOTIDE SEQUENCE [LARGE SCALE GENOMIC DNA]</scope>
    <source>
        <strain evidence="1 2">DSM 17177</strain>
    </source>
</reference>
<dbReference type="Proteomes" id="UP001203423">
    <property type="component" value="Unassembled WGS sequence"/>
</dbReference>
<name>A0ABT0LH12_9GAMM</name>
<dbReference type="SUPFAM" id="SSF53474">
    <property type="entry name" value="alpha/beta-Hydrolases"/>
    <property type="match status" value="1"/>
</dbReference>
<organism evidence="1 2">
    <name type="scientific">Shewanella surugensis</name>
    <dbReference type="NCBI Taxonomy" id="212020"/>
    <lineage>
        <taxon>Bacteria</taxon>
        <taxon>Pseudomonadati</taxon>
        <taxon>Pseudomonadota</taxon>
        <taxon>Gammaproteobacteria</taxon>
        <taxon>Alteromonadales</taxon>
        <taxon>Shewanellaceae</taxon>
        <taxon>Shewanella</taxon>
    </lineage>
</organism>
<proteinExistence type="predicted"/>
<keyword evidence="2" id="KW-1185">Reference proteome</keyword>
<comment type="caution">
    <text evidence="1">The sequence shown here is derived from an EMBL/GenBank/DDBJ whole genome shotgun (WGS) entry which is preliminary data.</text>
</comment>
<accession>A0ABT0LH12</accession>
<dbReference type="RefSeq" id="WP_248942395.1">
    <property type="nucleotide sequence ID" value="NZ_JAKIKS010000120.1"/>
</dbReference>
<dbReference type="EMBL" id="JAKIKS010000120">
    <property type="protein sequence ID" value="MCL1126986.1"/>
    <property type="molecule type" value="Genomic_DNA"/>
</dbReference>
<dbReference type="InterPro" id="IPR029058">
    <property type="entry name" value="AB_hydrolase_fold"/>
</dbReference>
<evidence type="ECO:0008006" key="3">
    <source>
        <dbReference type="Google" id="ProtNLM"/>
    </source>
</evidence>
<sequence>MGGMMAMRARAFGLKAERYVLLGAPSAPLPIMNIMQNILKMSPEAIAICQDKIAKQIGLTWEQQLQGKIYASTEDPLLLVYDNQDKEVPLFHAEKIQQIWENSILIQTTGLGHRKLIWDPNVIQSVISFITAPPDQTENQLKQEQYQRRGPIEHMKRLLRYTSLQTPSPFNVEKWISI</sequence>
<gene>
    <name evidence="1" type="ORF">L2764_21530</name>
</gene>
<evidence type="ECO:0000313" key="1">
    <source>
        <dbReference type="EMBL" id="MCL1126986.1"/>
    </source>
</evidence>
<dbReference type="Gene3D" id="3.40.50.1820">
    <property type="entry name" value="alpha/beta hydrolase"/>
    <property type="match status" value="1"/>
</dbReference>
<protein>
    <recommendedName>
        <fullName evidence="3">Alpha/beta hydrolase</fullName>
    </recommendedName>
</protein>